<dbReference type="EMBL" id="LSRX01000536">
    <property type="protein sequence ID" value="OLP94576.1"/>
    <property type="molecule type" value="Genomic_DNA"/>
</dbReference>
<dbReference type="InterPro" id="IPR020593">
    <property type="entry name" value="G-glutamylP_reductase_CS"/>
</dbReference>
<dbReference type="InterPro" id="IPR015590">
    <property type="entry name" value="Aldehyde_DH_dom"/>
</dbReference>
<dbReference type="NCBIfam" id="TIGR00407">
    <property type="entry name" value="proA"/>
    <property type="match status" value="1"/>
</dbReference>
<evidence type="ECO:0000256" key="6">
    <source>
        <dbReference type="ARBA" id="ARBA00023002"/>
    </source>
</evidence>
<feature type="repeat" description="ANK" evidence="12">
    <location>
        <begin position="400"/>
        <end position="432"/>
    </location>
</feature>
<feature type="compositionally biased region" description="Acidic residues" evidence="14">
    <location>
        <begin position="499"/>
        <end position="511"/>
    </location>
</feature>
<evidence type="ECO:0000256" key="15">
    <source>
        <dbReference type="SAM" id="SignalP"/>
    </source>
</evidence>
<proteinExistence type="inferred from homology"/>
<keyword evidence="13" id="KW-0175">Coiled coil</keyword>
<feature type="signal peptide" evidence="15">
    <location>
        <begin position="1"/>
        <end position="18"/>
    </location>
</feature>
<keyword evidence="5" id="KW-0521">NADP</keyword>
<evidence type="ECO:0000259" key="16">
    <source>
        <dbReference type="Pfam" id="PF00171"/>
    </source>
</evidence>
<protein>
    <recommendedName>
        <fullName evidence="2">glutamate-5-semialdehyde dehydrogenase</fullName>
        <ecNumber evidence="2">1.2.1.41</ecNumber>
    </recommendedName>
    <alternativeName>
        <fullName evidence="11">Glutamate-5-semialdehyde dehydrogenase</fullName>
    </alternativeName>
    <alternativeName>
        <fullName evidence="10">Glutamyl-gamma-semialdehyde dehydrogenase</fullName>
    </alternativeName>
</protein>
<evidence type="ECO:0000256" key="7">
    <source>
        <dbReference type="ARBA" id="ARBA00049024"/>
    </source>
</evidence>
<dbReference type="CDD" id="cd07079">
    <property type="entry name" value="ALDH_F18-19_ProA-GPR"/>
    <property type="match status" value="1"/>
</dbReference>
<evidence type="ECO:0000256" key="10">
    <source>
        <dbReference type="ARBA" id="ARBA00075718"/>
    </source>
</evidence>
<evidence type="ECO:0000256" key="8">
    <source>
        <dbReference type="ARBA" id="ARBA00059423"/>
    </source>
</evidence>
<dbReference type="FunFam" id="3.40.309.10:FF:000006">
    <property type="entry name" value="Gamma-glutamyl phosphate reductase"/>
    <property type="match status" value="1"/>
</dbReference>
<dbReference type="InterPro" id="IPR000965">
    <property type="entry name" value="GPR_dom"/>
</dbReference>
<evidence type="ECO:0000256" key="12">
    <source>
        <dbReference type="PROSITE-ProRule" id="PRU00023"/>
    </source>
</evidence>
<keyword evidence="3" id="KW-0028">Amino-acid biosynthesis</keyword>
<evidence type="ECO:0000256" key="3">
    <source>
        <dbReference type="ARBA" id="ARBA00022605"/>
    </source>
</evidence>
<evidence type="ECO:0000256" key="1">
    <source>
        <dbReference type="ARBA" id="ARBA00004985"/>
    </source>
</evidence>
<feature type="domain" description="Aldehyde dehydrogenase" evidence="16">
    <location>
        <begin position="836"/>
        <end position="1117"/>
    </location>
</feature>
<dbReference type="InterPro" id="IPR016162">
    <property type="entry name" value="Ald_DH_N"/>
</dbReference>
<dbReference type="PROSITE" id="PS01223">
    <property type="entry name" value="PROA"/>
    <property type="match status" value="1"/>
</dbReference>
<organism evidence="17 18">
    <name type="scientific">Symbiodinium microadriaticum</name>
    <name type="common">Dinoflagellate</name>
    <name type="synonym">Zooxanthella microadriatica</name>
    <dbReference type="NCBI Taxonomy" id="2951"/>
    <lineage>
        <taxon>Eukaryota</taxon>
        <taxon>Sar</taxon>
        <taxon>Alveolata</taxon>
        <taxon>Dinophyceae</taxon>
        <taxon>Suessiales</taxon>
        <taxon>Symbiodiniaceae</taxon>
        <taxon>Symbiodinium</taxon>
    </lineage>
</organism>
<dbReference type="NCBIfam" id="NF001221">
    <property type="entry name" value="PRK00197.1"/>
    <property type="match status" value="1"/>
</dbReference>
<dbReference type="SUPFAM" id="SSF48403">
    <property type="entry name" value="Ankyrin repeat"/>
    <property type="match status" value="1"/>
</dbReference>
<comment type="caution">
    <text evidence="17">The sequence shown here is derived from an EMBL/GenBank/DDBJ whole genome shotgun (WGS) entry which is preliminary data.</text>
</comment>
<comment type="pathway">
    <text evidence="1">Amino-acid biosynthesis; L-proline biosynthesis; L-glutamate 5-semialdehyde from L-glutamate: step 2/2.</text>
</comment>
<dbReference type="PROSITE" id="PS50088">
    <property type="entry name" value="ANK_REPEAT"/>
    <property type="match status" value="1"/>
</dbReference>
<dbReference type="GO" id="GO:0004350">
    <property type="term" value="F:glutamate-5-semialdehyde dehydrogenase activity"/>
    <property type="evidence" value="ECO:0007669"/>
    <property type="project" value="UniProtKB-EC"/>
</dbReference>
<name>A0A1Q9DHC2_SYMMI</name>
<dbReference type="InterPro" id="IPR016163">
    <property type="entry name" value="Ald_DH_C"/>
</dbReference>
<evidence type="ECO:0000256" key="13">
    <source>
        <dbReference type="SAM" id="Coils"/>
    </source>
</evidence>
<dbReference type="InterPro" id="IPR016161">
    <property type="entry name" value="Ald_DH/histidinol_DH"/>
</dbReference>
<keyword evidence="12" id="KW-0040">ANK repeat</keyword>
<dbReference type="GO" id="GO:0055129">
    <property type="term" value="P:L-proline biosynthetic process"/>
    <property type="evidence" value="ECO:0007669"/>
    <property type="project" value="UniProtKB-UniPathway"/>
</dbReference>
<comment type="catalytic activity">
    <reaction evidence="7">
        <text>L-glutamate 5-semialdehyde + phosphate + NADP(+) = L-glutamyl 5-phosphate + NADPH + H(+)</text>
        <dbReference type="Rhea" id="RHEA:19541"/>
        <dbReference type="ChEBI" id="CHEBI:15378"/>
        <dbReference type="ChEBI" id="CHEBI:43474"/>
        <dbReference type="ChEBI" id="CHEBI:57783"/>
        <dbReference type="ChEBI" id="CHEBI:58066"/>
        <dbReference type="ChEBI" id="CHEBI:58274"/>
        <dbReference type="ChEBI" id="CHEBI:58349"/>
        <dbReference type="EC" id="1.2.1.41"/>
    </reaction>
</comment>
<dbReference type="PANTHER" id="PTHR11063">
    <property type="entry name" value="GLUTAMATE SEMIALDEHYDE DEHYDROGENASE"/>
    <property type="match status" value="1"/>
</dbReference>
<keyword evidence="6" id="KW-0560">Oxidoreductase</keyword>
<evidence type="ECO:0000313" key="17">
    <source>
        <dbReference type="EMBL" id="OLP94576.1"/>
    </source>
</evidence>
<comment type="similarity">
    <text evidence="9">Belongs to the gamma-glutamyl phosphate reductase family.</text>
</comment>
<dbReference type="Pfam" id="PF00171">
    <property type="entry name" value="Aldedh"/>
    <property type="match status" value="1"/>
</dbReference>
<feature type="compositionally biased region" description="Basic residues" evidence="14">
    <location>
        <begin position="477"/>
        <end position="490"/>
    </location>
</feature>
<keyword evidence="18" id="KW-1185">Reference proteome</keyword>
<reference evidence="17 18" key="1">
    <citation type="submission" date="2016-02" db="EMBL/GenBank/DDBJ databases">
        <title>Genome analysis of coral dinoflagellate symbionts highlights evolutionary adaptations to a symbiotic lifestyle.</title>
        <authorList>
            <person name="Aranda M."/>
            <person name="Li Y."/>
            <person name="Liew Y.J."/>
            <person name="Baumgarten S."/>
            <person name="Simakov O."/>
            <person name="Wilson M."/>
            <person name="Piel J."/>
            <person name="Ashoor H."/>
            <person name="Bougouffa S."/>
            <person name="Bajic V.B."/>
            <person name="Ryu T."/>
            <person name="Ravasi T."/>
            <person name="Bayer T."/>
            <person name="Micklem G."/>
            <person name="Kim H."/>
            <person name="Bhak J."/>
            <person name="Lajeunesse T.C."/>
            <person name="Voolstra C.R."/>
        </authorList>
    </citation>
    <scope>NUCLEOTIDE SEQUENCE [LARGE SCALE GENOMIC DNA]</scope>
    <source>
        <strain evidence="17 18">CCMP2467</strain>
    </source>
</reference>
<keyword evidence="15" id="KW-0732">Signal</keyword>
<dbReference type="SUPFAM" id="SSF53720">
    <property type="entry name" value="ALDH-like"/>
    <property type="match status" value="1"/>
</dbReference>
<comment type="function">
    <text evidence="8">Catalyzes the NADPH dependent reduction of L-gamma-glutamyl 5-phosphate into L-glutamate 5-semialdehyde and phosphate. The product spontaneously undergoes cyclization to form 1-pyrroline-5-carboxylate.</text>
</comment>
<dbReference type="Gene3D" id="1.25.40.20">
    <property type="entry name" value="Ankyrin repeat-containing domain"/>
    <property type="match status" value="1"/>
</dbReference>
<dbReference type="Proteomes" id="UP000186817">
    <property type="component" value="Unassembled WGS sequence"/>
</dbReference>
<evidence type="ECO:0000256" key="4">
    <source>
        <dbReference type="ARBA" id="ARBA00022650"/>
    </source>
</evidence>
<dbReference type="PROSITE" id="PS50297">
    <property type="entry name" value="ANK_REP_REGION"/>
    <property type="match status" value="1"/>
</dbReference>
<feature type="region of interest" description="Disordered" evidence="14">
    <location>
        <begin position="544"/>
        <end position="566"/>
    </location>
</feature>
<evidence type="ECO:0000313" key="18">
    <source>
        <dbReference type="Proteomes" id="UP000186817"/>
    </source>
</evidence>
<dbReference type="Gene3D" id="3.40.309.10">
    <property type="entry name" value="Aldehyde Dehydrogenase, Chain A, domain 2"/>
    <property type="match status" value="1"/>
</dbReference>
<feature type="coiled-coil region" evidence="13">
    <location>
        <begin position="664"/>
        <end position="745"/>
    </location>
</feature>
<dbReference type="PANTHER" id="PTHR11063:SF8">
    <property type="entry name" value="DELTA-1-PYRROLINE-5-CARBOXYLATE SYNTHASE"/>
    <property type="match status" value="1"/>
</dbReference>
<evidence type="ECO:0000256" key="9">
    <source>
        <dbReference type="ARBA" id="ARBA00060997"/>
    </source>
</evidence>
<sequence length="1311" mass="143491">MDMRLWLLPLTLLLVVLSETAPASCTGAKGCGSTDGGDASATPPPQYSITQVLQTMESLAPEIHAPVKTLRNVLECILLLMARDDGSAEPPGDGWVGMGNAVDEHLSRVRQFVDIEVIIVLMQHRVSGRLTDVQRQRAVRLFMECCGIDATSNQPAGMLVQVMATHWSFANEWKGDEYWCIHSAKSQATAIEMGLYDEFKGHSRASRDAKDNKAQVDESKDPLPLDMLLELAAELMKLAVGNGVVTGYHCMRHSMKEMQGAGPAADEAAAELVRNKQRVALFANPLGKACFELDKAQVRACLDDLRKHDLLEPGLVYVSEVRPLSDAQALSSKEWKAFQLEIGCQPLLMVCLACGRELERLRAEGAGAQKEKAVQMLAGEIIGLLVESGADPGLVDVGPLENTALHLAARYGAAKLISFLLSLGTNPTSLNADGCTAEVVASRCGQVLCQQILQVVVANMGNHADEELLDSSPSSRQQRKQKWKARKQSRGRSDKQSEVEEVEIHDDDEMDGERKPREGRRIRGARYGPDGLWAMFDKDLARRQSNDESEFSSSEEGSDEDSLDGESAFLDHSEDELEGDLRTRNLVAKLREKCAKGRQHLQEMHAEQEAISDEMKRLRTTSTYLKERLQTFKDRLARATAGDKTAHEDMASDRDVCAWWEKKARQTSRKVQELVDARKKQRQQMSAEIDGLEKEARQLARRTVGLEEYWDQFLDAERASEVIDLLAAEQRARQLEHEVRQLVRAPLDAAGLDAERRLVDLPRVFLPQEDGARATLAPVAELVVAAEVHRRFVSASAEQNAELNEMVDLCNSKIAEKDDNIASLIEENIGEIAAKISQSQQVAKRARIAGQSLAGSSGSLRNKALEAFKKHLVEKRALIEEANAQDKAEAEVAVKAGKLSSSLFKRLDVSGAKFDTLLKGIDEILSLPDPLGQVTYANKVAEGLDLYRLTCPIGVLLIIFEARPDAAVQIAALAMKSGNALLLKGGKEAQRSNAALVTAMSAALQDVGLPSDCVQGVDTRTEVAELLRQDKYIDLVIPRGSNELVKSIKDASRIPVLGHADGICAVYVDSKADLEKAVKIVVDSKTHYCAACNSMETLLVHEDVAPSFLPKLAAALEGKDDVHYKADATCLPHLPAALSEPVTEDDFDTEFLCHTMAVKAVASVQEAIDHINSHSSGHTESIVTEDPVIAETFLSRIDSAGVYHNCSTRFADGFRYGFGAEVVISTNRIHARGPVGLEGLVIHKYRMYGAGHTAAGFSGTTPEHAFVHAPDQEPVSWPAIALMISQSRERLEQAAVAKEARNQAHASRKFM</sequence>
<dbReference type="EC" id="1.2.1.41" evidence="2"/>
<dbReference type="HAMAP" id="MF_00412">
    <property type="entry name" value="ProA"/>
    <property type="match status" value="1"/>
</dbReference>
<accession>A0A1Q9DHC2</accession>
<dbReference type="InterPro" id="IPR002110">
    <property type="entry name" value="Ankyrin_rpt"/>
</dbReference>
<evidence type="ECO:0000256" key="14">
    <source>
        <dbReference type="SAM" id="MobiDB-lite"/>
    </source>
</evidence>
<feature type="chain" id="PRO_5012096162" description="glutamate-5-semialdehyde dehydrogenase" evidence="15">
    <location>
        <begin position="19"/>
        <end position="1311"/>
    </location>
</feature>
<dbReference type="Gene3D" id="3.40.605.10">
    <property type="entry name" value="Aldehyde Dehydrogenase, Chain A, domain 1"/>
    <property type="match status" value="1"/>
</dbReference>
<feature type="compositionally biased region" description="Basic and acidic residues" evidence="14">
    <location>
        <begin position="512"/>
        <end position="521"/>
    </location>
</feature>
<dbReference type="Pfam" id="PF12796">
    <property type="entry name" value="Ank_2"/>
    <property type="match status" value="1"/>
</dbReference>
<keyword evidence="4" id="KW-0641">Proline biosynthesis</keyword>
<feature type="region of interest" description="Disordered" evidence="14">
    <location>
        <begin position="466"/>
        <end position="524"/>
    </location>
</feature>
<evidence type="ECO:0000256" key="5">
    <source>
        <dbReference type="ARBA" id="ARBA00022857"/>
    </source>
</evidence>
<evidence type="ECO:0000256" key="2">
    <source>
        <dbReference type="ARBA" id="ARBA00013002"/>
    </source>
</evidence>
<dbReference type="OrthoDB" id="1934954at2759"/>
<gene>
    <name evidence="17" type="primary">proA</name>
    <name evidence="17" type="ORF">AK812_SmicGene23383</name>
</gene>
<dbReference type="UniPathway" id="UPA00098">
    <property type="reaction ID" value="UER00360"/>
</dbReference>
<evidence type="ECO:0000256" key="11">
    <source>
        <dbReference type="ARBA" id="ARBA00077451"/>
    </source>
</evidence>
<dbReference type="InterPro" id="IPR036770">
    <property type="entry name" value="Ankyrin_rpt-contain_sf"/>
</dbReference>